<dbReference type="InterPro" id="IPR013021">
    <property type="entry name" value="Myo-inos-1-P_Synthase_GAPDH"/>
</dbReference>
<organism evidence="4 5">
    <name type="scientific">Eiseniibacteriota bacterium</name>
    <dbReference type="NCBI Taxonomy" id="2212470"/>
    <lineage>
        <taxon>Bacteria</taxon>
        <taxon>Candidatus Eiseniibacteriota</taxon>
    </lineage>
</organism>
<dbReference type="EMBL" id="VBPB01000122">
    <property type="protein sequence ID" value="TMQ72086.1"/>
    <property type="molecule type" value="Genomic_DNA"/>
</dbReference>
<dbReference type="PIRSF" id="PIRSF015578">
    <property type="entry name" value="Myoinos-ppht_syn"/>
    <property type="match status" value="1"/>
</dbReference>
<dbReference type="SUPFAM" id="SSF55347">
    <property type="entry name" value="Glyceraldehyde-3-phosphate dehydrogenase-like, C-terminal domain"/>
    <property type="match status" value="1"/>
</dbReference>
<feature type="domain" description="Myo-inositol-1-phosphate synthase GAPDH-like" evidence="3">
    <location>
        <begin position="191"/>
        <end position="299"/>
    </location>
</feature>
<proteinExistence type="inferred from homology"/>
<dbReference type="InterPro" id="IPR052199">
    <property type="entry name" value="MIPS"/>
</dbReference>
<feature type="compositionally biased region" description="Basic residues" evidence="2">
    <location>
        <begin position="410"/>
        <end position="419"/>
    </location>
</feature>
<dbReference type="AlphaFoldDB" id="A0A538U871"/>
<comment type="caution">
    <text evidence="4">The sequence shown here is derived from an EMBL/GenBank/DDBJ whole genome shotgun (WGS) entry which is preliminary data.</text>
</comment>
<reference evidence="4 5" key="1">
    <citation type="journal article" date="2019" name="Nat. Microbiol.">
        <title>Mediterranean grassland soil C-N compound turnover is dependent on rainfall and depth, and is mediated by genomically divergent microorganisms.</title>
        <authorList>
            <person name="Diamond S."/>
            <person name="Andeer P.F."/>
            <person name="Li Z."/>
            <person name="Crits-Christoph A."/>
            <person name="Burstein D."/>
            <person name="Anantharaman K."/>
            <person name="Lane K.R."/>
            <person name="Thomas B.C."/>
            <person name="Pan C."/>
            <person name="Northen T.R."/>
            <person name="Banfield J.F."/>
        </authorList>
    </citation>
    <scope>NUCLEOTIDE SEQUENCE [LARGE SCALE GENOMIC DNA]</scope>
    <source>
        <strain evidence="4">WS_11</strain>
    </source>
</reference>
<feature type="compositionally biased region" description="Low complexity" evidence="2">
    <location>
        <begin position="392"/>
        <end position="409"/>
    </location>
</feature>
<evidence type="ECO:0000313" key="5">
    <source>
        <dbReference type="Proteomes" id="UP000319771"/>
    </source>
</evidence>
<protein>
    <submittedName>
        <fullName evidence="4">Inositol-3-phosphate synthase</fullName>
    </submittedName>
</protein>
<dbReference type="Proteomes" id="UP000319771">
    <property type="component" value="Unassembled WGS sequence"/>
</dbReference>
<dbReference type="InterPro" id="IPR036291">
    <property type="entry name" value="NAD(P)-bd_dom_sf"/>
</dbReference>
<dbReference type="Gene3D" id="3.30.360.10">
    <property type="entry name" value="Dihydrodipicolinate Reductase, domain 2"/>
    <property type="match status" value="1"/>
</dbReference>
<name>A0A538U871_UNCEI</name>
<evidence type="ECO:0000256" key="1">
    <source>
        <dbReference type="ARBA" id="ARBA00010813"/>
    </source>
</evidence>
<dbReference type="GO" id="GO:0006021">
    <property type="term" value="P:inositol biosynthetic process"/>
    <property type="evidence" value="ECO:0007669"/>
    <property type="project" value="InterPro"/>
</dbReference>
<evidence type="ECO:0000259" key="3">
    <source>
        <dbReference type="Pfam" id="PF01658"/>
    </source>
</evidence>
<dbReference type="InterPro" id="IPR002587">
    <property type="entry name" value="Myo-inos-1-P_Synthase"/>
</dbReference>
<dbReference type="GO" id="GO:0004512">
    <property type="term" value="F:inositol-3-phosphate synthase activity"/>
    <property type="evidence" value="ECO:0007669"/>
    <property type="project" value="InterPro"/>
</dbReference>
<dbReference type="Gene3D" id="3.40.50.720">
    <property type="entry name" value="NAD(P)-binding Rossmann-like Domain"/>
    <property type="match status" value="1"/>
</dbReference>
<comment type="similarity">
    <text evidence="1">Belongs to the myo-inositol 1-phosphate synthase family.</text>
</comment>
<evidence type="ECO:0000313" key="4">
    <source>
        <dbReference type="EMBL" id="TMQ72086.1"/>
    </source>
</evidence>
<dbReference type="PANTHER" id="PTHR43125:SF1">
    <property type="entry name" value="INOSITOL-3-PHOSPHATE SYNTHASE"/>
    <property type="match status" value="1"/>
</dbReference>
<sequence length="419" mass="46127">MGKVRVAVIGVGNCASSFIQGLHYYRDAKETGRVPGLMHVNLGGYHIRDVEIVAAVDIDKNKVGKDVSEAITAWPNNTFTFTKVPRSGVTVQRGMTHDGLGKYLSKIIQKAPGSTVDVVRLLRETHADVVVNYLPVGSEEATKWYVEQVLEAGCAFVNCIPVFIAREKYWQQRFEKKGLPVIGDDIKSQVGATITHRVLTSLFNDRGVRIDRTYQLNFGGNTDFLNMLERERLESKKISKTSAVTSLIPYPMDPDNIHVGPSDYVPWLKDRKWCHIRMEGTTFGDVPLNLEMKLEVWDSPNSAGIVIDAVRCAKIGLDQGLKGALIGPSSYFKKSPPHQFPDDFCRAMTEAYIQDPRGTEQRLRALVAGEAAAKRARAKRDGAKAGKRAPAAKRAPARAVAASASSGSAPRKRVPARAR</sequence>
<accession>A0A538U871</accession>
<dbReference type="PANTHER" id="PTHR43125">
    <property type="entry name" value="INOSITOL-3-PHOSPHATE SYNTHASE"/>
    <property type="match status" value="1"/>
</dbReference>
<dbReference type="GO" id="GO:0008654">
    <property type="term" value="P:phospholipid biosynthetic process"/>
    <property type="evidence" value="ECO:0007669"/>
    <property type="project" value="InterPro"/>
</dbReference>
<dbReference type="SUPFAM" id="SSF51735">
    <property type="entry name" value="NAD(P)-binding Rossmann-fold domains"/>
    <property type="match status" value="1"/>
</dbReference>
<gene>
    <name evidence="4" type="ORF">E6K81_08405</name>
</gene>
<feature type="region of interest" description="Disordered" evidence="2">
    <location>
        <begin position="374"/>
        <end position="419"/>
    </location>
</feature>
<evidence type="ECO:0000256" key="2">
    <source>
        <dbReference type="SAM" id="MobiDB-lite"/>
    </source>
</evidence>
<dbReference type="Pfam" id="PF01658">
    <property type="entry name" value="Inos-1-P_synth"/>
    <property type="match status" value="1"/>
</dbReference>